<comment type="caution">
    <text evidence="3">The sequence shown here is derived from an EMBL/GenBank/DDBJ whole genome shotgun (WGS) entry which is preliminary data.</text>
</comment>
<keyword evidence="2" id="KW-1133">Transmembrane helix</keyword>
<accession>A0ABP6AVH7</accession>
<sequence>MTTPPPVPTNGYSDPASPPGAAPGYAIPQQRAGDADPPGTPTQAGRHGAPKKKSRGKLIGVLAAVGAAAVVLAVKVGIGFGLSGAAKAFTELDVRVGECVNQTNDVTKTKEVGCGEPSATLKALARVEDIVERSHDPNVQCAQHETASYSLWVGERSADQSKKGYVVCLEPVRK</sequence>
<evidence type="ECO:0000313" key="4">
    <source>
        <dbReference type="Proteomes" id="UP001499978"/>
    </source>
</evidence>
<feature type="transmembrane region" description="Helical" evidence="2">
    <location>
        <begin position="58"/>
        <end position="82"/>
    </location>
</feature>
<dbReference type="RefSeq" id="WP_344172302.1">
    <property type="nucleotide sequence ID" value="NZ_BAAARY010000010.1"/>
</dbReference>
<keyword evidence="2" id="KW-0472">Membrane</keyword>
<evidence type="ECO:0000313" key="3">
    <source>
        <dbReference type="EMBL" id="GAA2524640.1"/>
    </source>
</evidence>
<reference evidence="4" key="1">
    <citation type="journal article" date="2019" name="Int. J. Syst. Evol. Microbiol.">
        <title>The Global Catalogue of Microorganisms (GCM) 10K type strain sequencing project: providing services to taxonomists for standard genome sequencing and annotation.</title>
        <authorList>
            <consortium name="The Broad Institute Genomics Platform"/>
            <consortium name="The Broad Institute Genome Sequencing Center for Infectious Disease"/>
            <person name="Wu L."/>
            <person name="Ma J."/>
        </authorList>
    </citation>
    <scope>NUCLEOTIDE SEQUENCE [LARGE SCALE GENOMIC DNA]</scope>
    <source>
        <strain evidence="4">JCM 3367</strain>
    </source>
</reference>
<gene>
    <name evidence="3" type="ORF">GCM10010201_24000</name>
</gene>
<evidence type="ECO:0000256" key="2">
    <source>
        <dbReference type="SAM" id="Phobius"/>
    </source>
</evidence>
<dbReference type="Proteomes" id="UP001499978">
    <property type="component" value="Unassembled WGS sequence"/>
</dbReference>
<evidence type="ECO:0000256" key="1">
    <source>
        <dbReference type="SAM" id="MobiDB-lite"/>
    </source>
</evidence>
<proteinExistence type="predicted"/>
<protein>
    <submittedName>
        <fullName evidence="3">Uncharacterized protein</fullName>
    </submittedName>
</protein>
<dbReference type="EMBL" id="BAAARY010000010">
    <property type="protein sequence ID" value="GAA2524640.1"/>
    <property type="molecule type" value="Genomic_DNA"/>
</dbReference>
<keyword evidence="2" id="KW-0812">Transmembrane</keyword>
<keyword evidence="4" id="KW-1185">Reference proteome</keyword>
<organism evidence="3 4">
    <name type="scientific">Pilimelia columellifera subsp. columellifera</name>
    <dbReference type="NCBI Taxonomy" id="706583"/>
    <lineage>
        <taxon>Bacteria</taxon>
        <taxon>Bacillati</taxon>
        <taxon>Actinomycetota</taxon>
        <taxon>Actinomycetes</taxon>
        <taxon>Micromonosporales</taxon>
        <taxon>Micromonosporaceae</taxon>
        <taxon>Pilimelia</taxon>
    </lineage>
</organism>
<name>A0ABP6AVH7_9ACTN</name>
<feature type="region of interest" description="Disordered" evidence="1">
    <location>
        <begin position="1"/>
        <end position="53"/>
    </location>
</feature>